<evidence type="ECO:0000313" key="3">
    <source>
        <dbReference type="Proteomes" id="UP000026962"/>
    </source>
</evidence>
<feature type="compositionally biased region" description="Gly residues" evidence="1">
    <location>
        <begin position="29"/>
        <end position="42"/>
    </location>
</feature>
<feature type="region of interest" description="Disordered" evidence="1">
    <location>
        <begin position="27"/>
        <end position="51"/>
    </location>
</feature>
<evidence type="ECO:0000256" key="1">
    <source>
        <dbReference type="SAM" id="MobiDB-lite"/>
    </source>
</evidence>
<dbReference type="AlphaFoldDB" id="A0A0E0L632"/>
<dbReference type="Proteomes" id="UP000026962">
    <property type="component" value="Chromosome 5"/>
</dbReference>
<feature type="compositionally biased region" description="Basic and acidic residues" evidence="1">
    <location>
        <begin position="83"/>
        <end position="99"/>
    </location>
</feature>
<feature type="region of interest" description="Disordered" evidence="1">
    <location>
        <begin position="83"/>
        <end position="123"/>
    </location>
</feature>
<evidence type="ECO:0000313" key="2">
    <source>
        <dbReference type="EnsemblPlants" id="OPUNC05G24380.1"/>
    </source>
</evidence>
<dbReference type="HOGENOM" id="CLU_1322778_0_0_1"/>
<name>A0A0E0L632_ORYPU</name>
<organism evidence="2">
    <name type="scientific">Oryza punctata</name>
    <name type="common">Red rice</name>
    <dbReference type="NCBI Taxonomy" id="4537"/>
    <lineage>
        <taxon>Eukaryota</taxon>
        <taxon>Viridiplantae</taxon>
        <taxon>Streptophyta</taxon>
        <taxon>Embryophyta</taxon>
        <taxon>Tracheophyta</taxon>
        <taxon>Spermatophyta</taxon>
        <taxon>Magnoliopsida</taxon>
        <taxon>Liliopsida</taxon>
        <taxon>Poales</taxon>
        <taxon>Poaceae</taxon>
        <taxon>BOP clade</taxon>
        <taxon>Oryzoideae</taxon>
        <taxon>Oryzeae</taxon>
        <taxon>Oryzinae</taxon>
        <taxon>Oryza</taxon>
    </lineage>
</organism>
<protein>
    <submittedName>
        <fullName evidence="2">Uncharacterized protein</fullName>
    </submittedName>
</protein>
<feature type="compositionally biased region" description="Basic and acidic residues" evidence="1">
    <location>
        <begin position="111"/>
        <end position="123"/>
    </location>
</feature>
<proteinExistence type="predicted"/>
<keyword evidence="3" id="KW-1185">Reference proteome</keyword>
<sequence>MAGLPSLGNMRPKREREHLLGFLAAALDGDGGGGGGGGGGGSRAHTRRAAVTAASRVQARLAARFAPRRLLSSGGKVLGEEDGKVIREEVQPQRIEKGDALAQPPGTCFKPKQDAQPREEKRSSQEKGSCCAAAASSTGGSCCAAAASGHGGSCCDYIASASSHGGSCCTTATTTGGFSCTTTDGSCCIASATASLPIDRNETSPLES</sequence>
<accession>A0A0E0L632</accession>
<reference evidence="2" key="2">
    <citation type="submission" date="2018-05" db="EMBL/GenBank/DDBJ databases">
        <title>OpunRS2 (Oryza punctata Reference Sequence Version 2).</title>
        <authorList>
            <person name="Zhang J."/>
            <person name="Kudrna D."/>
            <person name="Lee S."/>
            <person name="Talag J."/>
            <person name="Welchert J."/>
            <person name="Wing R.A."/>
        </authorList>
    </citation>
    <scope>NUCLEOTIDE SEQUENCE [LARGE SCALE GENOMIC DNA]</scope>
</reference>
<dbReference type="EnsemblPlants" id="OPUNC05G24380.1">
    <property type="protein sequence ID" value="OPUNC05G24380.1"/>
    <property type="gene ID" value="OPUNC05G24380"/>
</dbReference>
<dbReference type="Gramene" id="OPUNC05G24380.1">
    <property type="protein sequence ID" value="OPUNC05G24380.1"/>
    <property type="gene ID" value="OPUNC05G24380"/>
</dbReference>
<reference evidence="2" key="1">
    <citation type="submission" date="2015-04" db="UniProtKB">
        <authorList>
            <consortium name="EnsemblPlants"/>
        </authorList>
    </citation>
    <scope>IDENTIFICATION</scope>
</reference>